<accession>A0AA88RGP6</accession>
<keyword evidence="1" id="KW-0677">Repeat</keyword>
<gene>
    <name evidence="3" type="ORF">RJ640_026084</name>
</gene>
<feature type="repeat" description="PPR" evidence="2">
    <location>
        <begin position="104"/>
        <end position="138"/>
    </location>
</feature>
<dbReference type="InterPro" id="IPR002885">
    <property type="entry name" value="PPR_rpt"/>
</dbReference>
<protein>
    <recommendedName>
        <fullName evidence="5">Pentatricopeptide repeat-containing protein</fullName>
    </recommendedName>
</protein>
<evidence type="ECO:0000256" key="1">
    <source>
        <dbReference type="ARBA" id="ARBA00022737"/>
    </source>
</evidence>
<dbReference type="PANTHER" id="PTHR47926">
    <property type="entry name" value="PENTATRICOPEPTIDE REPEAT-CONTAINING PROTEIN"/>
    <property type="match status" value="1"/>
</dbReference>
<dbReference type="InterPro" id="IPR046848">
    <property type="entry name" value="E_motif"/>
</dbReference>
<dbReference type="Pfam" id="PF01535">
    <property type="entry name" value="PPR"/>
    <property type="match status" value="1"/>
</dbReference>
<evidence type="ECO:0008006" key="5">
    <source>
        <dbReference type="Google" id="ProtNLM"/>
    </source>
</evidence>
<dbReference type="Proteomes" id="UP001187471">
    <property type="component" value="Unassembled WGS sequence"/>
</dbReference>
<organism evidence="3 4">
    <name type="scientific">Escallonia rubra</name>
    <dbReference type="NCBI Taxonomy" id="112253"/>
    <lineage>
        <taxon>Eukaryota</taxon>
        <taxon>Viridiplantae</taxon>
        <taxon>Streptophyta</taxon>
        <taxon>Embryophyta</taxon>
        <taxon>Tracheophyta</taxon>
        <taxon>Spermatophyta</taxon>
        <taxon>Magnoliopsida</taxon>
        <taxon>eudicotyledons</taxon>
        <taxon>Gunneridae</taxon>
        <taxon>Pentapetalae</taxon>
        <taxon>asterids</taxon>
        <taxon>campanulids</taxon>
        <taxon>Escalloniales</taxon>
        <taxon>Escalloniaceae</taxon>
        <taxon>Escallonia</taxon>
    </lineage>
</organism>
<sequence>MNTLLYDALIRAYLSLGQPHTTLLLFMHMLAHQALLNNLTFHPFVKAACSLPFLAKPLHADFIKLGVYDDPYILTSFLSTYSRLGDLYMHVRCLMKFLNMVVKEVCVWNALISALALNCKEKDPSDMFEKMKVAGLRPNGASFVAVLASCARFKLKELGLELLQSMSHVFGVVPRMEHYGCVVDLLGRAGLLAEANEFIKKMPFEPDGSVLRALLGACKVHGAIELGNKVARRLLHLQPRHCGQYVLLWGIYAGAERWNHATALRKTMIDAGMKKIPTTQCEALLAFSTLL</sequence>
<keyword evidence="4" id="KW-1185">Reference proteome</keyword>
<dbReference type="Pfam" id="PF20431">
    <property type="entry name" value="E_motif"/>
    <property type="match status" value="1"/>
</dbReference>
<dbReference type="InterPro" id="IPR011990">
    <property type="entry name" value="TPR-like_helical_dom_sf"/>
</dbReference>
<dbReference type="PROSITE" id="PS51375">
    <property type="entry name" value="PPR"/>
    <property type="match status" value="1"/>
</dbReference>
<evidence type="ECO:0000256" key="2">
    <source>
        <dbReference type="PROSITE-ProRule" id="PRU00708"/>
    </source>
</evidence>
<dbReference type="GO" id="GO:0003723">
    <property type="term" value="F:RNA binding"/>
    <property type="evidence" value="ECO:0007669"/>
    <property type="project" value="InterPro"/>
</dbReference>
<name>A0AA88RGP6_9ASTE</name>
<dbReference type="PANTHER" id="PTHR47926:SF348">
    <property type="entry name" value="PENTATRICOPEPTIDE REPEAT-CONTAINING PROTEIN"/>
    <property type="match status" value="1"/>
</dbReference>
<dbReference type="AlphaFoldDB" id="A0AA88RGP6"/>
<dbReference type="InterPro" id="IPR046960">
    <property type="entry name" value="PPR_At4g14850-like_plant"/>
</dbReference>
<evidence type="ECO:0000313" key="4">
    <source>
        <dbReference type="Proteomes" id="UP001187471"/>
    </source>
</evidence>
<dbReference type="Pfam" id="PF13812">
    <property type="entry name" value="PPR_3"/>
    <property type="match status" value="1"/>
</dbReference>
<reference evidence="3" key="1">
    <citation type="submission" date="2022-12" db="EMBL/GenBank/DDBJ databases">
        <title>Draft genome assemblies for two species of Escallonia (Escalloniales).</title>
        <authorList>
            <person name="Chanderbali A."/>
            <person name="Dervinis C."/>
            <person name="Anghel I."/>
            <person name="Soltis D."/>
            <person name="Soltis P."/>
            <person name="Zapata F."/>
        </authorList>
    </citation>
    <scope>NUCLEOTIDE SEQUENCE</scope>
    <source>
        <strain evidence="3">UCBG92.1500</strain>
        <tissue evidence="3">Leaf</tissue>
    </source>
</reference>
<comment type="caution">
    <text evidence="3">The sequence shown here is derived from an EMBL/GenBank/DDBJ whole genome shotgun (WGS) entry which is preliminary data.</text>
</comment>
<dbReference type="EMBL" id="JAVXUO010000834">
    <property type="protein sequence ID" value="KAK2988657.1"/>
    <property type="molecule type" value="Genomic_DNA"/>
</dbReference>
<dbReference type="Gene3D" id="1.25.40.10">
    <property type="entry name" value="Tetratricopeptide repeat domain"/>
    <property type="match status" value="2"/>
</dbReference>
<evidence type="ECO:0000313" key="3">
    <source>
        <dbReference type="EMBL" id="KAK2988657.1"/>
    </source>
</evidence>
<proteinExistence type="predicted"/>
<dbReference type="GO" id="GO:0009451">
    <property type="term" value="P:RNA modification"/>
    <property type="evidence" value="ECO:0007669"/>
    <property type="project" value="InterPro"/>
</dbReference>
<dbReference type="FunFam" id="1.25.40.10:FF:000242">
    <property type="entry name" value="Pentatricopeptide repeat-containing protein"/>
    <property type="match status" value="1"/>
</dbReference>